<accession>A0A8H5MEA3</accession>
<keyword evidence="1" id="KW-0812">Transmembrane</keyword>
<proteinExistence type="predicted"/>
<feature type="transmembrane region" description="Helical" evidence="1">
    <location>
        <begin position="92"/>
        <end position="114"/>
    </location>
</feature>
<keyword evidence="1" id="KW-1133">Transmembrane helix</keyword>
<evidence type="ECO:0000256" key="1">
    <source>
        <dbReference type="SAM" id="Phobius"/>
    </source>
</evidence>
<feature type="transmembrane region" description="Helical" evidence="1">
    <location>
        <begin position="526"/>
        <end position="544"/>
    </location>
</feature>
<keyword evidence="1" id="KW-0472">Membrane</keyword>
<protein>
    <submittedName>
        <fullName evidence="2">Uncharacterized protein</fullName>
    </submittedName>
</protein>
<organism evidence="2 3">
    <name type="scientific">Collybiopsis confluens</name>
    <dbReference type="NCBI Taxonomy" id="2823264"/>
    <lineage>
        <taxon>Eukaryota</taxon>
        <taxon>Fungi</taxon>
        <taxon>Dikarya</taxon>
        <taxon>Basidiomycota</taxon>
        <taxon>Agaricomycotina</taxon>
        <taxon>Agaricomycetes</taxon>
        <taxon>Agaricomycetidae</taxon>
        <taxon>Agaricales</taxon>
        <taxon>Marasmiineae</taxon>
        <taxon>Omphalotaceae</taxon>
        <taxon>Collybiopsis</taxon>
    </lineage>
</organism>
<evidence type="ECO:0000313" key="3">
    <source>
        <dbReference type="Proteomes" id="UP000518752"/>
    </source>
</evidence>
<evidence type="ECO:0000313" key="2">
    <source>
        <dbReference type="EMBL" id="KAF5390848.1"/>
    </source>
</evidence>
<gene>
    <name evidence="2" type="ORF">D9757_004523</name>
</gene>
<dbReference type="OrthoDB" id="3158487at2759"/>
<reference evidence="2 3" key="1">
    <citation type="journal article" date="2020" name="ISME J.">
        <title>Uncovering the hidden diversity of litter-decomposition mechanisms in mushroom-forming fungi.</title>
        <authorList>
            <person name="Floudas D."/>
            <person name="Bentzer J."/>
            <person name="Ahren D."/>
            <person name="Johansson T."/>
            <person name="Persson P."/>
            <person name="Tunlid A."/>
        </authorList>
    </citation>
    <scope>NUCLEOTIDE SEQUENCE [LARGE SCALE GENOMIC DNA]</scope>
    <source>
        <strain evidence="2 3">CBS 406.79</strain>
    </source>
</reference>
<dbReference type="Proteomes" id="UP000518752">
    <property type="component" value="Unassembled WGS sequence"/>
</dbReference>
<feature type="transmembrane region" description="Helical" evidence="1">
    <location>
        <begin position="150"/>
        <end position="172"/>
    </location>
</feature>
<dbReference type="AlphaFoldDB" id="A0A8H5MEA3"/>
<comment type="caution">
    <text evidence="2">The sequence shown here is derived from an EMBL/GenBank/DDBJ whole genome shotgun (WGS) entry which is preliminary data.</text>
</comment>
<keyword evidence="3" id="KW-1185">Reference proteome</keyword>
<dbReference type="EMBL" id="JAACJN010000013">
    <property type="protein sequence ID" value="KAF5390848.1"/>
    <property type="molecule type" value="Genomic_DNA"/>
</dbReference>
<name>A0A8H5MEA3_9AGAR</name>
<sequence length="606" mass="65914">MIELPYNPPASPHGALLKTTAEDAEGLLDNPQRHAGNISLQSNVLGGYLEIPSVFLLAVIIACMNHAMFAHLHGQEPGNHTSQFWVTVLKNVFPAAVAFLLFMGLKICLSQVALYYIRRNSYPLELVNLITSPLSLLNTLSILIKSSMQISILCFALLTIVAQAVALTSLFVPGTLTVVAAPSRLETLAVSNIDFTVVNPTQSSSYQRWSSGGENTTAVVMSFLEPSQRWQQLIVRAASGTAAPTWDPPIGCGSACSYSFSYVAPTLNCTQLSKEDIWPSGQDSTSDTSLLLFGKPKNSLFAFHNFFLYNSTVTSSIFSQFSQFDVIYMANFSSTELTNEIMSTNSLEINQSLWSPRGVHCSYQNATYETTTKFFNNTQLSSTQVKEWGALIPWYANGPVIVGDEDSANEFMAFNSIIQSFNQIIQGSAAFDGASVQTSGTQVFSTPLFELNNSLVLNPEFITSTASASNFSLSPAFQGNLSAGLQELLGNVTLAFVNEKLATTYADVMVTPNNTEYQYTGWKLGLIYGVVFGLSLVVITFGLFCLHQNGIVAVFDMTHIIEMTADRLHESAVQPDLGSMLVTGVSSFDTDGMRRRRVGLDVSSSS</sequence>